<evidence type="ECO:0000256" key="1">
    <source>
        <dbReference type="ARBA" id="ARBA00002600"/>
    </source>
</evidence>
<evidence type="ECO:0000256" key="3">
    <source>
        <dbReference type="ARBA" id="ARBA00010551"/>
    </source>
</evidence>
<evidence type="ECO:0000256" key="5">
    <source>
        <dbReference type="ARBA" id="ARBA00022630"/>
    </source>
</evidence>
<dbReference type="EC" id="1.3.3.4" evidence="4 11"/>
<evidence type="ECO:0000313" key="15">
    <source>
        <dbReference type="Proteomes" id="UP001164286"/>
    </source>
</evidence>
<evidence type="ECO:0000256" key="9">
    <source>
        <dbReference type="ARBA" id="ARBA00023244"/>
    </source>
</evidence>
<keyword evidence="9 11" id="KW-0627">Porphyrin biosynthesis</keyword>
<dbReference type="AlphaFoldDB" id="A0AA38H458"/>
<dbReference type="GeneID" id="77725085"/>
<evidence type="ECO:0000256" key="8">
    <source>
        <dbReference type="ARBA" id="ARBA00023133"/>
    </source>
</evidence>
<evidence type="ECO:0000256" key="10">
    <source>
        <dbReference type="ARBA" id="ARBA00047554"/>
    </source>
</evidence>
<evidence type="ECO:0000259" key="13">
    <source>
        <dbReference type="Pfam" id="PF01593"/>
    </source>
</evidence>
<evidence type="ECO:0000256" key="7">
    <source>
        <dbReference type="ARBA" id="ARBA00023002"/>
    </source>
</evidence>
<dbReference type="SUPFAM" id="SSF51905">
    <property type="entry name" value="FAD/NAD(P)-binding domain"/>
    <property type="match status" value="1"/>
</dbReference>
<keyword evidence="5 11" id="KW-0285">Flavoprotein</keyword>
<dbReference type="InterPro" id="IPR036188">
    <property type="entry name" value="FAD/NAD-bd_sf"/>
</dbReference>
<protein>
    <recommendedName>
        <fullName evidence="4 11">Protoporphyrinogen oxidase</fullName>
        <ecNumber evidence="4 11">1.3.3.4</ecNumber>
    </recommendedName>
</protein>
<evidence type="ECO:0000313" key="14">
    <source>
        <dbReference type="EMBL" id="KAI9633818.1"/>
    </source>
</evidence>
<keyword evidence="15" id="KW-1185">Reference proteome</keyword>
<evidence type="ECO:0000256" key="4">
    <source>
        <dbReference type="ARBA" id="ARBA00012867"/>
    </source>
</evidence>
<keyword evidence="12" id="KW-0732">Signal</keyword>
<comment type="subcellular location">
    <subcellularLocation>
        <location evidence="11">Mitochondrion inner membrane</location>
    </subcellularLocation>
</comment>
<comment type="catalytic activity">
    <reaction evidence="10 11">
        <text>protoporphyrinogen IX + 3 O2 = protoporphyrin IX + 3 H2O2</text>
        <dbReference type="Rhea" id="RHEA:25576"/>
        <dbReference type="ChEBI" id="CHEBI:15379"/>
        <dbReference type="ChEBI" id="CHEBI:16240"/>
        <dbReference type="ChEBI" id="CHEBI:57306"/>
        <dbReference type="ChEBI" id="CHEBI:57307"/>
        <dbReference type="EC" id="1.3.3.4"/>
    </reaction>
</comment>
<dbReference type="RefSeq" id="XP_052943595.1">
    <property type="nucleotide sequence ID" value="XM_053085884.1"/>
</dbReference>
<comment type="pathway">
    <text evidence="2 11">Porphyrin-containing compound metabolism; protoporphyrin-IX biosynthesis; protoporphyrin-IX from protoporphyrinogen-IX: step 1/1.</text>
</comment>
<dbReference type="SUPFAM" id="SSF54373">
    <property type="entry name" value="FAD-linked reductases, C-terminal domain"/>
    <property type="match status" value="1"/>
</dbReference>
<evidence type="ECO:0000256" key="6">
    <source>
        <dbReference type="ARBA" id="ARBA00022827"/>
    </source>
</evidence>
<dbReference type="GO" id="GO:0005743">
    <property type="term" value="C:mitochondrial inner membrane"/>
    <property type="evidence" value="ECO:0007669"/>
    <property type="project" value="UniProtKB-SubCell"/>
</dbReference>
<sequence length="529" mass="56775">MASPKHVTILGAGLTGLVTAFRLSQALPATKITILDKSSRAGGWVGSSRHPVAFKDEDGEDVKGEVTLESGPRSIRPRGSAGAAGMLKLIRDLDLEDAIIPVSLSSPAAKNRFLLDPTTKTLTKLPSSLLSIGGRQPPLLRGLLPSALAEPFKSRPPPSVHDESVDSFIRRRLGPGIAENMISAMVHGIYATDSRRLSVRAAFPSMWDAESKAGSLILGMLRGTKSKADKEEEKREWADLGVLGKSREKWSLYGLQGGLGTLTARLDREVRRRGVEMRMGEVATDVEPSREADLQMITPTSSFHTSHLISALAPPTLSTLLPYLPHLLYNTYTTVGVLNLVYPLPPARIHPAGFGYLVPRSPTSLNPEGILGVIFDSTAVPGNDDLAVEGKVTKLTMMMGGPWWSSYPVSEGRTVSPPASAEELVQPALEHLHRVFPVLKDAKPLIAIPQIQKDCIPTYLTGHGGRLRELHHYLSDAGDGSGVQGRVSLVGNGYGGVGVNDCVLSAEEVVRGLAAGGRPTGLERWAHWE</sequence>
<dbReference type="PANTHER" id="PTHR42923">
    <property type="entry name" value="PROTOPORPHYRINOGEN OXIDASE"/>
    <property type="match status" value="1"/>
</dbReference>
<dbReference type="NCBIfam" id="TIGR00562">
    <property type="entry name" value="proto_IX_ox"/>
    <property type="match status" value="1"/>
</dbReference>
<dbReference type="Proteomes" id="UP001164286">
    <property type="component" value="Unassembled WGS sequence"/>
</dbReference>
<comment type="caution">
    <text evidence="14">The sequence shown here is derived from an EMBL/GenBank/DDBJ whole genome shotgun (WGS) entry which is preliminary data.</text>
</comment>
<dbReference type="Gene3D" id="3.50.50.60">
    <property type="entry name" value="FAD/NAD(P)-binding domain"/>
    <property type="match status" value="1"/>
</dbReference>
<comment type="function">
    <text evidence="1 11">Catalyzes the 6-electron oxidation of protoporphyrinogen-IX to form protoporphyrin-IX.</text>
</comment>
<dbReference type="GO" id="GO:0004729">
    <property type="term" value="F:oxygen-dependent protoporphyrinogen oxidase activity"/>
    <property type="evidence" value="ECO:0007669"/>
    <property type="project" value="UniProtKB-UniRule"/>
</dbReference>
<evidence type="ECO:0000256" key="11">
    <source>
        <dbReference type="RuleBase" id="RU367069"/>
    </source>
</evidence>
<dbReference type="InterPro" id="IPR004572">
    <property type="entry name" value="Protoporphyrinogen_oxidase"/>
</dbReference>
<keyword evidence="8 11" id="KW-0350">Heme biosynthesis</keyword>
<keyword evidence="6 11" id="KW-0274">FAD</keyword>
<feature type="chain" id="PRO_5041309525" description="Protoporphyrinogen oxidase" evidence="12">
    <location>
        <begin position="21"/>
        <end position="529"/>
    </location>
</feature>
<accession>A0AA38H458</accession>
<dbReference type="EMBL" id="JAKWFO010000008">
    <property type="protein sequence ID" value="KAI9633818.1"/>
    <property type="molecule type" value="Genomic_DNA"/>
</dbReference>
<keyword evidence="7 11" id="KW-0560">Oxidoreductase</keyword>
<feature type="signal peptide" evidence="12">
    <location>
        <begin position="1"/>
        <end position="20"/>
    </location>
</feature>
<feature type="domain" description="Amine oxidase" evidence="13">
    <location>
        <begin position="14"/>
        <end position="511"/>
    </location>
</feature>
<reference evidence="14" key="1">
    <citation type="journal article" date="2022" name="G3 (Bethesda)">
        <title>High quality genome of the basidiomycete yeast Dioszegia hungarica PDD-24b-2 isolated from cloud water.</title>
        <authorList>
            <person name="Jarrige D."/>
            <person name="Haridas S."/>
            <person name="Bleykasten-Grosshans C."/>
            <person name="Joly M."/>
            <person name="Nadalig T."/>
            <person name="Sancelme M."/>
            <person name="Vuilleumier S."/>
            <person name="Grigoriev I.V."/>
            <person name="Amato P."/>
            <person name="Bringel F."/>
        </authorList>
    </citation>
    <scope>NUCLEOTIDE SEQUENCE</scope>
    <source>
        <strain evidence="14">PDD-24b-2</strain>
    </source>
</reference>
<dbReference type="InterPro" id="IPR050464">
    <property type="entry name" value="Zeta_carotene_desat/Oxidored"/>
</dbReference>
<comment type="similarity">
    <text evidence="3 11">Belongs to the protoporphyrinogen/coproporphyrinogen oxidase family. Protoporphyrinogen oxidase subfamily.</text>
</comment>
<organism evidence="14 15">
    <name type="scientific">Dioszegia hungarica</name>
    <dbReference type="NCBI Taxonomy" id="4972"/>
    <lineage>
        <taxon>Eukaryota</taxon>
        <taxon>Fungi</taxon>
        <taxon>Dikarya</taxon>
        <taxon>Basidiomycota</taxon>
        <taxon>Agaricomycotina</taxon>
        <taxon>Tremellomycetes</taxon>
        <taxon>Tremellales</taxon>
        <taxon>Bulleribasidiaceae</taxon>
        <taxon>Dioszegia</taxon>
    </lineage>
</organism>
<evidence type="ECO:0000256" key="2">
    <source>
        <dbReference type="ARBA" id="ARBA00005073"/>
    </source>
</evidence>
<evidence type="ECO:0000256" key="12">
    <source>
        <dbReference type="SAM" id="SignalP"/>
    </source>
</evidence>
<comment type="cofactor">
    <cofactor evidence="11">
        <name>FAD</name>
        <dbReference type="ChEBI" id="CHEBI:57692"/>
    </cofactor>
    <text evidence="11">Binds 1 FAD per subunit.</text>
</comment>
<proteinExistence type="inferred from homology"/>
<dbReference type="Pfam" id="PF01593">
    <property type="entry name" value="Amino_oxidase"/>
    <property type="match status" value="1"/>
</dbReference>
<dbReference type="GO" id="GO:0006782">
    <property type="term" value="P:protoporphyrinogen IX biosynthetic process"/>
    <property type="evidence" value="ECO:0007669"/>
    <property type="project" value="UniProtKB-UniRule"/>
</dbReference>
<gene>
    <name evidence="14" type="ORF">MKK02DRAFT_18061</name>
</gene>
<dbReference type="PANTHER" id="PTHR42923:SF3">
    <property type="entry name" value="PROTOPORPHYRINOGEN OXIDASE"/>
    <property type="match status" value="1"/>
</dbReference>
<name>A0AA38H458_9TREE</name>
<dbReference type="InterPro" id="IPR002937">
    <property type="entry name" value="Amino_oxidase"/>
</dbReference>